<accession>A0ABT7BSH7</accession>
<reference evidence="1 2" key="1">
    <citation type="submission" date="2023-01" db="EMBL/GenBank/DDBJ databases">
        <title>Novel diversity within Roseofilum (Cyanobacteria; Desertifilaceae) from marine benthic mats with descriptions of four novel species.</title>
        <authorList>
            <person name="Wang Y."/>
            <person name="Berthold D.E."/>
            <person name="Hu J."/>
            <person name="Lefler F.W."/>
            <person name="Laughinghouse H.D. IV."/>
        </authorList>
    </citation>
    <scope>NUCLEOTIDE SEQUENCE [LARGE SCALE GENOMIC DNA]</scope>
    <source>
        <strain evidence="1 2">BLCC-M143</strain>
    </source>
</reference>
<proteinExistence type="predicted"/>
<dbReference type="Gene3D" id="3.40.50.1820">
    <property type="entry name" value="alpha/beta hydrolase"/>
    <property type="match status" value="1"/>
</dbReference>
<dbReference type="Pfam" id="PF02089">
    <property type="entry name" value="Palm_thioest"/>
    <property type="match status" value="1"/>
</dbReference>
<dbReference type="PANTHER" id="PTHR37946:SF1">
    <property type="entry name" value="SLL1969 PROTEIN"/>
    <property type="match status" value="1"/>
</dbReference>
<gene>
    <name evidence="1" type="ORF">PMH09_02965</name>
</gene>
<dbReference type="RefSeq" id="WP_283756796.1">
    <property type="nucleotide sequence ID" value="NZ_JAQOSQ010000002.1"/>
</dbReference>
<dbReference type="PANTHER" id="PTHR37946">
    <property type="entry name" value="SLL1969 PROTEIN"/>
    <property type="match status" value="1"/>
</dbReference>
<organism evidence="1 2">
    <name type="scientific">Roseofilum casamattae BLCC-M143</name>
    <dbReference type="NCBI Taxonomy" id="3022442"/>
    <lineage>
        <taxon>Bacteria</taxon>
        <taxon>Bacillati</taxon>
        <taxon>Cyanobacteriota</taxon>
        <taxon>Cyanophyceae</taxon>
        <taxon>Desertifilales</taxon>
        <taxon>Desertifilaceae</taxon>
        <taxon>Roseofilum</taxon>
        <taxon>Roseofilum casamattae</taxon>
    </lineage>
</organism>
<name>A0ABT7BSH7_9CYAN</name>
<dbReference type="EMBL" id="JAQOSQ010000002">
    <property type="protein sequence ID" value="MDJ1182143.1"/>
    <property type="molecule type" value="Genomic_DNA"/>
</dbReference>
<dbReference type="InterPro" id="IPR029058">
    <property type="entry name" value="AB_hydrolase_fold"/>
</dbReference>
<comment type="caution">
    <text evidence="1">The sequence shown here is derived from an EMBL/GenBank/DDBJ whole genome shotgun (WGS) entry which is preliminary data.</text>
</comment>
<evidence type="ECO:0000313" key="1">
    <source>
        <dbReference type="EMBL" id="MDJ1182143.1"/>
    </source>
</evidence>
<dbReference type="Proteomes" id="UP001232992">
    <property type="component" value="Unassembled WGS sequence"/>
</dbReference>
<evidence type="ECO:0000313" key="2">
    <source>
        <dbReference type="Proteomes" id="UP001232992"/>
    </source>
</evidence>
<protein>
    <submittedName>
        <fullName evidence="1">Lipase</fullName>
    </submittedName>
</protein>
<dbReference type="SUPFAM" id="SSF53474">
    <property type="entry name" value="alpha/beta-Hydrolases"/>
    <property type="match status" value="1"/>
</dbReference>
<keyword evidence="2" id="KW-1185">Reference proteome</keyword>
<sequence length="201" mass="22862">MTDRNPILLIHGIDDTGAVFSKMGKALQTQGWSIHPLDLIPNNGKKGLDRLAEQIRDYVDGVFLPETRFDLVAFSMGGIISRYYLQRLGGLSRCDRFITLSSPHNGSWIAYVRQNPGCRQMRPDSSFLQDLNRDLHQLESINFTSIWTKNDLMIFPARSSRLPVGRNVTVPVLFHPWMLTDSRTISLVIKALQEPLRSPKK</sequence>